<reference evidence="3" key="1">
    <citation type="submission" date="2016-10" db="EMBL/GenBank/DDBJ databases">
        <authorList>
            <person name="Varghese N."/>
            <person name="Submissions S."/>
        </authorList>
    </citation>
    <scope>NUCLEOTIDE SEQUENCE [LARGE SCALE GENOMIC DNA]</scope>
    <source>
        <strain evidence="3">DSM 17101</strain>
    </source>
</reference>
<evidence type="ECO:0000313" key="3">
    <source>
        <dbReference type="Proteomes" id="UP000199317"/>
    </source>
</evidence>
<protein>
    <submittedName>
        <fullName evidence="2">Uncharacterized protein</fullName>
    </submittedName>
</protein>
<evidence type="ECO:0000313" key="2">
    <source>
        <dbReference type="EMBL" id="SDO57457.1"/>
    </source>
</evidence>
<feature type="region of interest" description="Disordered" evidence="1">
    <location>
        <begin position="36"/>
        <end position="77"/>
    </location>
</feature>
<feature type="compositionally biased region" description="Low complexity" evidence="1">
    <location>
        <begin position="38"/>
        <end position="54"/>
    </location>
</feature>
<organism evidence="2 3">
    <name type="scientific">Paracidovorax cattleyae</name>
    <dbReference type="NCBI Taxonomy" id="80868"/>
    <lineage>
        <taxon>Bacteria</taxon>
        <taxon>Pseudomonadati</taxon>
        <taxon>Pseudomonadota</taxon>
        <taxon>Betaproteobacteria</taxon>
        <taxon>Burkholderiales</taxon>
        <taxon>Comamonadaceae</taxon>
        <taxon>Paracidovorax</taxon>
    </lineage>
</organism>
<name>A0A1H0KNB0_9BURK</name>
<dbReference type="PROSITE" id="PS51257">
    <property type="entry name" value="PROKAR_LIPOPROTEIN"/>
    <property type="match status" value="1"/>
</dbReference>
<dbReference type="AlphaFoldDB" id="A0A1H0KNB0"/>
<keyword evidence="3" id="KW-1185">Reference proteome</keyword>
<accession>A0A1H0KNB0</accession>
<evidence type="ECO:0000256" key="1">
    <source>
        <dbReference type="SAM" id="MobiDB-lite"/>
    </source>
</evidence>
<feature type="compositionally biased region" description="Low complexity" evidence="1">
    <location>
        <begin position="64"/>
        <end position="75"/>
    </location>
</feature>
<sequence length="183" mass="19575">MKPSLPSSHGATGAGRHWLLAGLMAAVASLVAACKSGPETAPAPDEASAPAAEASGDVKGPEPATRGSARTSAAANPRAYRQDAATHLYGLNQARIYRGKLPPLLYAIGTLQVDIDRNGQVTRLSWMRAPRHAPEVIAEIERTVRAAAPYPVPERMGRVTYTDTWLWHKSGRFQLDTLTEGQL</sequence>
<proteinExistence type="predicted"/>
<dbReference type="Proteomes" id="UP000199317">
    <property type="component" value="Unassembled WGS sequence"/>
</dbReference>
<gene>
    <name evidence="2" type="ORF">SAMN04489708_101296</name>
</gene>
<dbReference type="EMBL" id="FNJL01000001">
    <property type="protein sequence ID" value="SDO57457.1"/>
    <property type="molecule type" value="Genomic_DNA"/>
</dbReference>